<evidence type="ECO:0000256" key="1">
    <source>
        <dbReference type="SAM" id="Coils"/>
    </source>
</evidence>
<evidence type="ECO:0000313" key="2">
    <source>
        <dbReference type="EMBL" id="KKK53943.1"/>
    </source>
</evidence>
<name>A0A0F8WBG5_9ZZZZ</name>
<proteinExistence type="predicted"/>
<feature type="non-terminal residue" evidence="2">
    <location>
        <position position="55"/>
    </location>
</feature>
<organism evidence="2">
    <name type="scientific">marine sediment metagenome</name>
    <dbReference type="NCBI Taxonomy" id="412755"/>
    <lineage>
        <taxon>unclassified sequences</taxon>
        <taxon>metagenomes</taxon>
        <taxon>ecological metagenomes</taxon>
    </lineage>
</organism>
<gene>
    <name evidence="2" type="ORF">LCGC14_3089700</name>
</gene>
<protein>
    <recommendedName>
        <fullName evidence="3">GTPase HflX N-terminal domain-containing protein</fullName>
    </recommendedName>
</protein>
<accession>A0A0F8WBG5</accession>
<evidence type="ECO:0008006" key="3">
    <source>
        <dbReference type="Google" id="ProtNLM"/>
    </source>
</evidence>
<feature type="coiled-coil region" evidence="1">
    <location>
        <begin position="22"/>
        <end position="49"/>
    </location>
</feature>
<dbReference type="AlphaFoldDB" id="A0A0F8WBG5"/>
<sequence length="55" mass="6335">MSHLTNRKKNEREKAILVALLVRGKDRDEEKVERSLDELEELAKTAGADVISRSW</sequence>
<dbReference type="EMBL" id="LAZR01066251">
    <property type="protein sequence ID" value="KKK53943.1"/>
    <property type="molecule type" value="Genomic_DNA"/>
</dbReference>
<keyword evidence="1" id="KW-0175">Coiled coil</keyword>
<reference evidence="2" key="1">
    <citation type="journal article" date="2015" name="Nature">
        <title>Complex archaea that bridge the gap between prokaryotes and eukaryotes.</title>
        <authorList>
            <person name="Spang A."/>
            <person name="Saw J.H."/>
            <person name="Jorgensen S.L."/>
            <person name="Zaremba-Niedzwiedzka K."/>
            <person name="Martijn J."/>
            <person name="Lind A.E."/>
            <person name="van Eijk R."/>
            <person name="Schleper C."/>
            <person name="Guy L."/>
            <person name="Ettema T.J."/>
        </authorList>
    </citation>
    <scope>NUCLEOTIDE SEQUENCE</scope>
</reference>
<comment type="caution">
    <text evidence="2">The sequence shown here is derived from an EMBL/GenBank/DDBJ whole genome shotgun (WGS) entry which is preliminary data.</text>
</comment>